<dbReference type="Pfam" id="PF04024">
    <property type="entry name" value="PspC"/>
    <property type="match status" value="1"/>
</dbReference>
<feature type="compositionally biased region" description="Low complexity" evidence="6">
    <location>
        <begin position="253"/>
        <end position="263"/>
    </location>
</feature>
<feature type="transmembrane region" description="Helical" evidence="7">
    <location>
        <begin position="306"/>
        <end position="327"/>
    </location>
</feature>
<evidence type="ECO:0000256" key="5">
    <source>
        <dbReference type="ARBA" id="ARBA00023136"/>
    </source>
</evidence>
<feature type="transmembrane region" description="Helical" evidence="7">
    <location>
        <begin position="106"/>
        <end position="124"/>
    </location>
</feature>
<dbReference type="InterPro" id="IPR007168">
    <property type="entry name" value="Phageshock_PspC_N"/>
</dbReference>
<gene>
    <name evidence="9" type="ORF">KILIM_065_00320</name>
</gene>
<comment type="subcellular location">
    <subcellularLocation>
        <location evidence="1">Cell membrane</location>
        <topology evidence="1">Single-pass membrane protein</topology>
    </subcellularLocation>
</comment>
<feature type="region of interest" description="Disordered" evidence="6">
    <location>
        <begin position="134"/>
        <end position="266"/>
    </location>
</feature>
<evidence type="ECO:0000256" key="3">
    <source>
        <dbReference type="ARBA" id="ARBA00022692"/>
    </source>
</evidence>
<keyword evidence="2" id="KW-1003">Cell membrane</keyword>
<feature type="transmembrane region" description="Helical" evidence="7">
    <location>
        <begin position="38"/>
        <end position="64"/>
    </location>
</feature>
<dbReference type="PANTHER" id="PTHR33885">
    <property type="entry name" value="PHAGE SHOCK PROTEIN C"/>
    <property type="match status" value="1"/>
</dbReference>
<dbReference type="InterPro" id="IPR052027">
    <property type="entry name" value="PspC"/>
</dbReference>
<organism evidence="9 10">
    <name type="scientific">Kineosphaera limosa NBRC 100340</name>
    <dbReference type="NCBI Taxonomy" id="1184609"/>
    <lineage>
        <taxon>Bacteria</taxon>
        <taxon>Bacillati</taxon>
        <taxon>Actinomycetota</taxon>
        <taxon>Actinomycetes</taxon>
        <taxon>Micrococcales</taxon>
        <taxon>Dermatophilaceae</taxon>
        <taxon>Kineosphaera</taxon>
    </lineage>
</organism>
<keyword evidence="10" id="KW-1185">Reference proteome</keyword>
<feature type="transmembrane region" description="Helical" evidence="7">
    <location>
        <begin position="334"/>
        <end position="352"/>
    </location>
</feature>
<dbReference type="AlphaFoldDB" id="K6XEX7"/>
<evidence type="ECO:0000256" key="7">
    <source>
        <dbReference type="SAM" id="Phobius"/>
    </source>
</evidence>
<sequence>MDRLYAALYRQPVRRRRNRRVFAGVASGLADEFGLDPAIVRVALVVLALVGGMGLSLYLLAWFLLPDDQGNLAVRRACTDHEPGAIVLGVFTAISVFSRLGDERGWWPTLVTLVVGGGLVFFVVRHVHRKYGWPDAVKPGGREEAAAAGGGQGAAPGPGDPSAGTWPDPRGERSHDPQAPRHGSPTRGGHTSVFDPVTGRWVPAMPEPGRLAPPPNSPGQGFAGQTQPGHYGVPADPAPAWRGQNWSDPRDVPPATATTAVPAPVAPPTPPRRFGFWATVVSLAAALAVGVGAGQLVLLSSSTADAAVVGASAALALLSLIIVIVGLRGLRARVLTMAVVVLLPFAAAVAHVDATGQGSGFSIQVGPR</sequence>
<protein>
    <recommendedName>
        <fullName evidence="8">Phage shock protein PspC N-terminal domain-containing protein</fullName>
    </recommendedName>
</protein>
<feature type="compositionally biased region" description="Basic and acidic residues" evidence="6">
    <location>
        <begin position="169"/>
        <end position="179"/>
    </location>
</feature>
<dbReference type="STRING" id="1184609.KILIM_065_00320"/>
<dbReference type="GO" id="GO:0005886">
    <property type="term" value="C:plasma membrane"/>
    <property type="evidence" value="ECO:0007669"/>
    <property type="project" value="UniProtKB-SubCell"/>
</dbReference>
<accession>K6XEX7</accession>
<dbReference type="PANTHER" id="PTHR33885:SF3">
    <property type="entry name" value="PHAGE SHOCK PROTEIN C"/>
    <property type="match status" value="1"/>
</dbReference>
<keyword evidence="4 7" id="KW-1133">Transmembrane helix</keyword>
<evidence type="ECO:0000256" key="1">
    <source>
        <dbReference type="ARBA" id="ARBA00004162"/>
    </source>
</evidence>
<keyword evidence="5 7" id="KW-0472">Membrane</keyword>
<evidence type="ECO:0000313" key="9">
    <source>
        <dbReference type="EMBL" id="GAB97354.1"/>
    </source>
</evidence>
<evidence type="ECO:0000313" key="10">
    <source>
        <dbReference type="Proteomes" id="UP000008366"/>
    </source>
</evidence>
<feature type="domain" description="Phage shock protein PspC N-terminal" evidence="8">
    <location>
        <begin position="13"/>
        <end position="67"/>
    </location>
</feature>
<dbReference type="eggNOG" id="COG1983">
    <property type="taxonomic scope" value="Bacteria"/>
</dbReference>
<feature type="transmembrane region" description="Helical" evidence="7">
    <location>
        <begin position="274"/>
        <end position="294"/>
    </location>
</feature>
<dbReference type="Proteomes" id="UP000008366">
    <property type="component" value="Unassembled WGS sequence"/>
</dbReference>
<evidence type="ECO:0000256" key="6">
    <source>
        <dbReference type="SAM" id="MobiDB-lite"/>
    </source>
</evidence>
<keyword evidence="3 7" id="KW-0812">Transmembrane</keyword>
<evidence type="ECO:0000256" key="2">
    <source>
        <dbReference type="ARBA" id="ARBA00022475"/>
    </source>
</evidence>
<comment type="caution">
    <text evidence="9">The sequence shown here is derived from an EMBL/GenBank/DDBJ whole genome shotgun (WGS) entry which is preliminary data.</text>
</comment>
<dbReference type="EMBL" id="BAHD01000065">
    <property type="protein sequence ID" value="GAB97354.1"/>
    <property type="molecule type" value="Genomic_DNA"/>
</dbReference>
<evidence type="ECO:0000256" key="4">
    <source>
        <dbReference type="ARBA" id="ARBA00022989"/>
    </source>
</evidence>
<evidence type="ECO:0000259" key="8">
    <source>
        <dbReference type="Pfam" id="PF04024"/>
    </source>
</evidence>
<name>K6XEX7_9MICO</name>
<reference evidence="9 10" key="1">
    <citation type="submission" date="2012-08" db="EMBL/GenBank/DDBJ databases">
        <title>Whole genome shotgun sequence of Kineosphaera limosa NBRC 100340.</title>
        <authorList>
            <person name="Yoshida I."/>
            <person name="Isaki S."/>
            <person name="Hosoyama A."/>
            <person name="Tsuchikane K."/>
            <person name="Katsumata H."/>
            <person name="Ando Y."/>
            <person name="Ohji S."/>
            <person name="Hamada M."/>
            <person name="Tamura T."/>
            <person name="Yamazoe A."/>
            <person name="Yamazaki S."/>
            <person name="Fujita N."/>
        </authorList>
    </citation>
    <scope>NUCLEOTIDE SEQUENCE [LARGE SCALE GENOMIC DNA]</scope>
    <source>
        <strain evidence="9 10">NBRC 100340</strain>
    </source>
</reference>
<proteinExistence type="predicted"/>